<dbReference type="Pfam" id="PF13439">
    <property type="entry name" value="Glyco_transf_4"/>
    <property type="match status" value="1"/>
</dbReference>
<feature type="domain" description="Glycosyltransferase subfamily 4-like N-terminal" evidence="1">
    <location>
        <begin position="15"/>
        <end position="183"/>
    </location>
</feature>
<evidence type="ECO:0000259" key="1">
    <source>
        <dbReference type="Pfam" id="PF13439"/>
    </source>
</evidence>
<organism evidence="2">
    <name type="scientific">marine sediment metagenome</name>
    <dbReference type="NCBI Taxonomy" id="412755"/>
    <lineage>
        <taxon>unclassified sequences</taxon>
        <taxon>metagenomes</taxon>
        <taxon>ecological metagenomes</taxon>
    </lineage>
</organism>
<dbReference type="SUPFAM" id="SSF53756">
    <property type="entry name" value="UDP-Glycosyltransferase/glycogen phosphorylase"/>
    <property type="match status" value="1"/>
</dbReference>
<feature type="non-terminal residue" evidence="2">
    <location>
        <position position="254"/>
    </location>
</feature>
<dbReference type="GO" id="GO:0016757">
    <property type="term" value="F:glycosyltransferase activity"/>
    <property type="evidence" value="ECO:0007669"/>
    <property type="project" value="TreeGrafter"/>
</dbReference>
<dbReference type="EMBL" id="BARV01022228">
    <property type="protein sequence ID" value="GAI18773.1"/>
    <property type="molecule type" value="Genomic_DNA"/>
</dbReference>
<dbReference type="PANTHER" id="PTHR45947">
    <property type="entry name" value="SULFOQUINOVOSYL TRANSFERASE SQD2"/>
    <property type="match status" value="1"/>
</dbReference>
<dbReference type="InterPro" id="IPR050194">
    <property type="entry name" value="Glycosyltransferase_grp1"/>
</dbReference>
<dbReference type="PANTHER" id="PTHR45947:SF3">
    <property type="entry name" value="SULFOQUINOVOSYL TRANSFERASE SQD2"/>
    <property type="match status" value="1"/>
</dbReference>
<comment type="caution">
    <text evidence="2">The sequence shown here is derived from an EMBL/GenBank/DDBJ whole genome shotgun (WGS) entry which is preliminary data.</text>
</comment>
<evidence type="ECO:0000313" key="2">
    <source>
        <dbReference type="EMBL" id="GAI18773.1"/>
    </source>
</evidence>
<proteinExistence type="predicted"/>
<reference evidence="2" key="1">
    <citation type="journal article" date="2014" name="Front. Microbiol.">
        <title>High frequency of phylogenetically diverse reductive dehalogenase-homologous genes in deep subseafloor sedimentary metagenomes.</title>
        <authorList>
            <person name="Kawai M."/>
            <person name="Futagami T."/>
            <person name="Toyoda A."/>
            <person name="Takaki Y."/>
            <person name="Nishi S."/>
            <person name="Hori S."/>
            <person name="Arai W."/>
            <person name="Tsubouchi T."/>
            <person name="Morono Y."/>
            <person name="Uchiyama I."/>
            <person name="Ito T."/>
            <person name="Fujiyama A."/>
            <person name="Inagaki F."/>
            <person name="Takami H."/>
        </authorList>
    </citation>
    <scope>NUCLEOTIDE SEQUENCE</scope>
    <source>
        <strain evidence="2">Expedition CK06-06</strain>
    </source>
</reference>
<dbReference type="AlphaFoldDB" id="X1LI19"/>
<dbReference type="Gene3D" id="3.40.50.2000">
    <property type="entry name" value="Glycogen Phosphorylase B"/>
    <property type="match status" value="2"/>
</dbReference>
<dbReference type="InterPro" id="IPR028098">
    <property type="entry name" value="Glyco_trans_4-like_N"/>
</dbReference>
<sequence>MKVALVHDFLNQYGGAERVLEAIHEIFPYAPVYTSLYDPRKLPLRMKNWDVRPFKLPKIPVMRYYTAFYHLLFEKIDLSEYDLVISSSAGFAKGVLTGSKTSHIAYIHTPPRFLYHYETEIKRRDIWIYRPVLAPLDNYFRIWDYTAAQRPDFMIANSKETAGRIRKFYGREATVIYPPVSLEPVASSQEQETNDSRPMTNDYFLVVSRLAAYKRIDLAIEAANRLKIPLKIVGVGREEKRLKRMAGSTVEFLG</sequence>
<protein>
    <recommendedName>
        <fullName evidence="1">Glycosyltransferase subfamily 4-like N-terminal domain-containing protein</fullName>
    </recommendedName>
</protein>
<accession>X1LI19</accession>
<name>X1LI19_9ZZZZ</name>
<gene>
    <name evidence="2" type="ORF">S06H3_36667</name>
</gene>